<evidence type="ECO:0000313" key="1">
    <source>
        <dbReference type="EMBL" id="GAF94619.1"/>
    </source>
</evidence>
<name>X0TMZ5_9ZZZZ</name>
<reference evidence="1" key="1">
    <citation type="journal article" date="2014" name="Front. Microbiol.">
        <title>High frequency of phylogenetically diverse reductive dehalogenase-homologous genes in deep subseafloor sedimentary metagenomes.</title>
        <authorList>
            <person name="Kawai M."/>
            <person name="Futagami T."/>
            <person name="Toyoda A."/>
            <person name="Takaki Y."/>
            <person name="Nishi S."/>
            <person name="Hori S."/>
            <person name="Arai W."/>
            <person name="Tsubouchi T."/>
            <person name="Morono Y."/>
            <person name="Uchiyama I."/>
            <person name="Ito T."/>
            <person name="Fujiyama A."/>
            <person name="Inagaki F."/>
            <person name="Takami H."/>
        </authorList>
    </citation>
    <scope>NUCLEOTIDE SEQUENCE</scope>
    <source>
        <strain evidence="1">Expedition CK06-06</strain>
    </source>
</reference>
<protein>
    <submittedName>
        <fullName evidence="1">Uncharacterized protein</fullName>
    </submittedName>
</protein>
<dbReference type="EMBL" id="BARS01013217">
    <property type="protein sequence ID" value="GAF94619.1"/>
    <property type="molecule type" value="Genomic_DNA"/>
</dbReference>
<sequence length="56" mass="6157">MNRPTQCDICGSSVYALQLFSPEGPDIQMTQFRLPSADRDAYGCTACIMKLEAAQI</sequence>
<accession>X0TMZ5</accession>
<organism evidence="1">
    <name type="scientific">marine sediment metagenome</name>
    <dbReference type="NCBI Taxonomy" id="412755"/>
    <lineage>
        <taxon>unclassified sequences</taxon>
        <taxon>metagenomes</taxon>
        <taxon>ecological metagenomes</taxon>
    </lineage>
</organism>
<dbReference type="AlphaFoldDB" id="X0TMZ5"/>
<gene>
    <name evidence="1" type="ORF">S01H1_23096</name>
</gene>
<feature type="non-terminal residue" evidence="1">
    <location>
        <position position="56"/>
    </location>
</feature>
<comment type="caution">
    <text evidence="1">The sequence shown here is derived from an EMBL/GenBank/DDBJ whole genome shotgun (WGS) entry which is preliminary data.</text>
</comment>
<proteinExistence type="predicted"/>